<dbReference type="PANTHER" id="PTHR36439:SF1">
    <property type="entry name" value="DUF1697 DOMAIN-CONTAINING PROTEIN"/>
    <property type="match status" value="1"/>
</dbReference>
<accession>A0ABY6D4W2</accession>
<dbReference type="Gene3D" id="3.30.70.1280">
    <property type="entry name" value="SP0830-like domains"/>
    <property type="match status" value="1"/>
</dbReference>
<sequence>MPKYIALLRGINVSGQKIIKMDALRTSLAKLDYGHIQAYIQSGNVIFESVCMDQVQLQDEIHQNILDTFGFDVPVLVRSQQEWKQAFENNPFINERQEAIEKCYVTLLSQEPDEGNMEALKSFHKGPEEFIKEGLNLYLLYPNGAGRSKLDHNAIERKLKVAATTRNWKTMTKLMQMVIG</sequence>
<protein>
    <submittedName>
        <fullName evidence="1">DUF1697 domain-containing protein</fullName>
    </submittedName>
</protein>
<dbReference type="PIRSF" id="PIRSF008502">
    <property type="entry name" value="UCP008502"/>
    <property type="match status" value="1"/>
</dbReference>
<dbReference type="RefSeq" id="WP_263052911.1">
    <property type="nucleotide sequence ID" value="NZ_CP106735.1"/>
</dbReference>
<organism evidence="1 2">
    <name type="scientific">Reichenbachiella carrageenanivorans</name>
    <dbReference type="NCBI Taxonomy" id="2979869"/>
    <lineage>
        <taxon>Bacteria</taxon>
        <taxon>Pseudomonadati</taxon>
        <taxon>Bacteroidota</taxon>
        <taxon>Cytophagia</taxon>
        <taxon>Cytophagales</taxon>
        <taxon>Reichenbachiellaceae</taxon>
        <taxon>Reichenbachiella</taxon>
    </lineage>
</organism>
<reference evidence="1" key="1">
    <citation type="submission" date="2022-10" db="EMBL/GenBank/DDBJ databases">
        <title>Comparative genomics and taxonomic characterization of three novel marine species of genus Reichenbachiella exhibiting antioxidant and polysaccharide degradation activities.</title>
        <authorList>
            <person name="Muhammad N."/>
            <person name="Lee Y.-J."/>
            <person name="Ko J."/>
            <person name="Kim S.-G."/>
        </authorList>
    </citation>
    <scope>NUCLEOTIDE SEQUENCE</scope>
    <source>
        <strain evidence="1">Wsw4-B4</strain>
    </source>
</reference>
<dbReference type="Proteomes" id="UP001062165">
    <property type="component" value="Chromosome"/>
</dbReference>
<proteinExistence type="predicted"/>
<name>A0ABY6D4W2_9BACT</name>
<dbReference type="InterPro" id="IPR012545">
    <property type="entry name" value="DUF1697"/>
</dbReference>
<keyword evidence="2" id="KW-1185">Reference proteome</keyword>
<evidence type="ECO:0000313" key="2">
    <source>
        <dbReference type="Proteomes" id="UP001062165"/>
    </source>
</evidence>
<dbReference type="SUPFAM" id="SSF160379">
    <property type="entry name" value="SP0830-like"/>
    <property type="match status" value="1"/>
</dbReference>
<dbReference type="EMBL" id="CP106735">
    <property type="protein sequence ID" value="UXX81187.1"/>
    <property type="molecule type" value="Genomic_DNA"/>
</dbReference>
<dbReference type="Pfam" id="PF08002">
    <property type="entry name" value="DUF1697"/>
    <property type="match status" value="1"/>
</dbReference>
<gene>
    <name evidence="1" type="ORF">N7E81_08765</name>
</gene>
<evidence type="ECO:0000313" key="1">
    <source>
        <dbReference type="EMBL" id="UXX81187.1"/>
    </source>
</evidence>
<dbReference type="PANTHER" id="PTHR36439">
    <property type="entry name" value="BLL4334 PROTEIN"/>
    <property type="match status" value="1"/>
</dbReference>